<evidence type="ECO:0000313" key="8">
    <source>
        <dbReference type="Proteomes" id="UP000192251"/>
    </source>
</evidence>
<dbReference type="Pfam" id="PF00561">
    <property type="entry name" value="Abhydrolase_1"/>
    <property type="match status" value="1"/>
</dbReference>
<dbReference type="PANTHER" id="PTHR43248:SF29">
    <property type="entry name" value="TRIPEPTIDYL AMINOPEPTIDASE"/>
    <property type="match status" value="1"/>
</dbReference>
<dbReference type="InterPro" id="IPR013595">
    <property type="entry name" value="Pept_S33_TAP-like_C"/>
</dbReference>
<dbReference type="GO" id="GO:0016787">
    <property type="term" value="F:hydrolase activity"/>
    <property type="evidence" value="ECO:0007669"/>
    <property type="project" value="UniProtKB-KW"/>
</dbReference>
<dbReference type="EMBL" id="CP020563">
    <property type="protein sequence ID" value="ARF76224.1"/>
    <property type="molecule type" value="Genomic_DNA"/>
</dbReference>
<evidence type="ECO:0000256" key="3">
    <source>
        <dbReference type="ARBA" id="ARBA00022801"/>
    </source>
</evidence>
<accession>A0ABC8C1H3</accession>
<organism evidence="7 8">
    <name type="scientific">Kitasatospora albolonga</name>
    <dbReference type="NCBI Taxonomy" id="68173"/>
    <lineage>
        <taxon>Bacteria</taxon>
        <taxon>Bacillati</taxon>
        <taxon>Actinomycetota</taxon>
        <taxon>Actinomycetes</taxon>
        <taxon>Kitasatosporales</taxon>
        <taxon>Streptomycetaceae</taxon>
        <taxon>Kitasatospora</taxon>
    </lineage>
</organism>
<keyword evidence="3 7" id="KW-0378">Hydrolase</keyword>
<comment type="similarity">
    <text evidence="1">Belongs to the peptidase S33 family.</text>
</comment>
<dbReference type="Proteomes" id="UP000192251">
    <property type="component" value="Chromosome"/>
</dbReference>
<protein>
    <submittedName>
        <fullName evidence="7">Alpha/beta hydrolase</fullName>
    </submittedName>
</protein>
<dbReference type="PANTHER" id="PTHR43248">
    <property type="entry name" value="2-SUCCINYL-6-HYDROXY-2,4-CYCLOHEXADIENE-1-CARBOXYLATE SYNTHASE"/>
    <property type="match status" value="1"/>
</dbReference>
<keyword evidence="8" id="KW-1185">Reference proteome</keyword>
<feature type="compositionally biased region" description="Pro residues" evidence="4">
    <location>
        <begin position="490"/>
        <end position="502"/>
    </location>
</feature>
<evidence type="ECO:0000259" key="5">
    <source>
        <dbReference type="Pfam" id="PF00561"/>
    </source>
</evidence>
<dbReference type="Pfam" id="PF08386">
    <property type="entry name" value="Abhydrolase_4"/>
    <property type="match status" value="1"/>
</dbReference>
<dbReference type="SUPFAM" id="SSF53474">
    <property type="entry name" value="alpha/beta-Hydrolases"/>
    <property type="match status" value="1"/>
</dbReference>
<feature type="domain" description="AB hydrolase-1" evidence="5">
    <location>
        <begin position="74"/>
        <end position="272"/>
    </location>
</feature>
<keyword evidence="2" id="KW-0732">Signal</keyword>
<evidence type="ECO:0000256" key="4">
    <source>
        <dbReference type="SAM" id="MobiDB-lite"/>
    </source>
</evidence>
<dbReference type="KEGG" id="kab:B7C62_31065"/>
<reference evidence="7 8" key="1">
    <citation type="submission" date="2017-04" db="EMBL/GenBank/DDBJ databases">
        <title>The complete genome sequence of Streptomyces albolongus YIM 101047, the producer of novel bafilomycins and novel odoriferous sesquiterpenoids.</title>
        <authorList>
            <person name="Yin M."/>
            <person name="Jiang Y."/>
        </authorList>
    </citation>
    <scope>NUCLEOTIDE SEQUENCE [LARGE SCALE GENOMIC DNA]</scope>
    <source>
        <strain evidence="7 8">YIM 101047</strain>
    </source>
</reference>
<dbReference type="InterPro" id="IPR051601">
    <property type="entry name" value="Serine_prot/Carboxylest_S33"/>
</dbReference>
<dbReference type="AlphaFoldDB" id="A0ABC8C1H3"/>
<feature type="region of interest" description="Disordered" evidence="4">
    <location>
        <begin position="470"/>
        <end position="511"/>
    </location>
</feature>
<evidence type="ECO:0000259" key="6">
    <source>
        <dbReference type="Pfam" id="PF08386"/>
    </source>
</evidence>
<dbReference type="InterPro" id="IPR000073">
    <property type="entry name" value="AB_hydrolase_1"/>
</dbReference>
<dbReference type="Gene3D" id="3.40.50.1820">
    <property type="entry name" value="alpha/beta hydrolase"/>
    <property type="match status" value="1"/>
</dbReference>
<name>A0ABC8C1H3_9ACTN</name>
<proteinExistence type="inferred from homology"/>
<feature type="domain" description="Peptidase S33 tripeptidyl aminopeptidase-like C-terminal" evidence="6">
    <location>
        <begin position="393"/>
        <end position="472"/>
    </location>
</feature>
<evidence type="ECO:0000256" key="1">
    <source>
        <dbReference type="ARBA" id="ARBA00010088"/>
    </source>
</evidence>
<evidence type="ECO:0000313" key="7">
    <source>
        <dbReference type="EMBL" id="ARF76224.1"/>
    </source>
</evidence>
<dbReference type="InterPro" id="IPR029058">
    <property type="entry name" value="AB_hydrolase_fold"/>
</dbReference>
<evidence type="ECO:0000256" key="2">
    <source>
        <dbReference type="ARBA" id="ARBA00022729"/>
    </source>
</evidence>
<gene>
    <name evidence="7" type="ORF">B7C62_31065</name>
</gene>
<dbReference type="RefSeq" id="WP_084751535.1">
    <property type="nucleotide sequence ID" value="NZ_CP020563.1"/>
</dbReference>
<sequence length="511" mass="55675">MALTTERPNGPLPDALRAFHEQRPVWTAETDADGTRERAVIEVPRDYADPDGPRLTLALSRHRATDPARRRGVLLSLNGGPGGDWGLGRRLADRFTGTPVHEVYDLVGFDPRGLGDSTRLYAEVAVPEAPFDSRPPDTDFPLIAEDMRRRELGCERGGGDLRPHISTRNIARDLDIVRAVLGEERISYVGFAYGTSVGAAYATLFPGHLDRSVLDSCVNPDWSWYEQFLSQGDAIRRNVDRWAHWTGERHGRFGLGTEPDAVLGAVEETAALLAEKADTPHLRTLLDGAMGYRTADRAQWEELGDLIGTLRTAAGAGDLDRAAEALAGQRLWRPSDNEGELRSGVLDAITLEDDWPTDLEGYYATMRDYRTRYPYGYGVLRAQPWVGTFRTFTAPEPPVTVTGGDFPTGLVVQSEGDIMDHYAGGVAMAERLGHHLITVVDSGEHEIYALGANQRVNALVDAYLTRGELPPARTTVPGAVPRPDIAPDAAPAPAPASAPAPAPVQNRSTRP</sequence>